<dbReference type="Proteomes" id="UP000664317">
    <property type="component" value="Unassembled WGS sequence"/>
</dbReference>
<dbReference type="RefSeq" id="WP_206577193.1">
    <property type="nucleotide sequence ID" value="NZ_JAFKCT010000001.1"/>
</dbReference>
<evidence type="ECO:0000256" key="1">
    <source>
        <dbReference type="SAM" id="Phobius"/>
    </source>
</evidence>
<keyword evidence="1" id="KW-0812">Transmembrane</keyword>
<feature type="transmembrane region" description="Helical" evidence="1">
    <location>
        <begin position="117"/>
        <end position="136"/>
    </location>
</feature>
<protein>
    <submittedName>
        <fullName evidence="2">Uncharacterized protein</fullName>
    </submittedName>
</protein>
<keyword evidence="1" id="KW-1133">Transmembrane helix</keyword>
<feature type="transmembrane region" description="Helical" evidence="1">
    <location>
        <begin position="93"/>
        <end position="111"/>
    </location>
</feature>
<gene>
    <name evidence="2" type="ORF">J0A68_05655</name>
</gene>
<name>A0ABS3C2Q4_9BACT</name>
<sequence length="153" mass="16158">MPLTPLAFRPSFEENPKLAKASHNLSSLLDAIGQKNIPSAQEQKINEIIAGANSFSGPDPELLKQLRSAQTGILKLLEKDLQIVPKGHFQAQWMGIGMAAFGIPFGVAFGAALGNMAFLGIGLPIGLAIGTAIGVSKDKQALAEGRQLDWVAK</sequence>
<proteinExistence type="predicted"/>
<evidence type="ECO:0000313" key="2">
    <source>
        <dbReference type="EMBL" id="MBN7810430.1"/>
    </source>
</evidence>
<comment type="caution">
    <text evidence="2">The sequence shown here is derived from an EMBL/GenBank/DDBJ whole genome shotgun (WGS) entry which is preliminary data.</text>
</comment>
<keyword evidence="1" id="KW-0472">Membrane</keyword>
<evidence type="ECO:0000313" key="3">
    <source>
        <dbReference type="Proteomes" id="UP000664317"/>
    </source>
</evidence>
<keyword evidence="3" id="KW-1185">Reference proteome</keyword>
<dbReference type="EMBL" id="JAFKCT010000001">
    <property type="protein sequence ID" value="MBN7810430.1"/>
    <property type="molecule type" value="Genomic_DNA"/>
</dbReference>
<accession>A0ABS3C2Q4</accession>
<reference evidence="2 3" key="1">
    <citation type="submission" date="2021-03" db="EMBL/GenBank/DDBJ databases">
        <title>novel species isolated from a fishpond in China.</title>
        <authorList>
            <person name="Lu H."/>
            <person name="Cai Z."/>
        </authorList>
    </citation>
    <scope>NUCLEOTIDE SEQUENCE [LARGE SCALE GENOMIC DNA]</scope>
    <source>
        <strain evidence="2 3">H41</strain>
    </source>
</reference>
<organism evidence="2 3">
    <name type="scientific">Algoriphagus oliviformis</name>
    <dbReference type="NCBI Taxonomy" id="2811231"/>
    <lineage>
        <taxon>Bacteria</taxon>
        <taxon>Pseudomonadati</taxon>
        <taxon>Bacteroidota</taxon>
        <taxon>Cytophagia</taxon>
        <taxon>Cytophagales</taxon>
        <taxon>Cyclobacteriaceae</taxon>
        <taxon>Algoriphagus</taxon>
    </lineage>
</organism>